<dbReference type="Gene3D" id="3.90.550.10">
    <property type="entry name" value="Spore Coat Polysaccharide Biosynthesis Protein SpsA, Chain A"/>
    <property type="match status" value="1"/>
</dbReference>
<protein>
    <recommendedName>
        <fullName evidence="1">Nucleotidyl transferase domain-containing protein</fullName>
    </recommendedName>
</protein>
<reference evidence="2 3" key="1">
    <citation type="journal article" date="2015" name="BMC Genomics">
        <title>Genome mining reveals unlocked bioactive potential of marine Gram-negative bacteria.</title>
        <authorList>
            <person name="Machado H."/>
            <person name="Sonnenschein E.C."/>
            <person name="Melchiorsen J."/>
            <person name="Gram L."/>
        </authorList>
    </citation>
    <scope>NUCLEOTIDE SEQUENCE [LARGE SCALE GENOMIC DNA]</scope>
    <source>
        <strain evidence="2 3">S4054</strain>
    </source>
</reference>
<dbReference type="Pfam" id="PF00483">
    <property type="entry name" value="NTP_transferase"/>
    <property type="match status" value="1"/>
</dbReference>
<evidence type="ECO:0000313" key="2">
    <source>
        <dbReference type="EMBL" id="KKE81970.1"/>
    </source>
</evidence>
<dbReference type="SUPFAM" id="SSF53448">
    <property type="entry name" value="Nucleotide-diphospho-sugar transferases"/>
    <property type="match status" value="1"/>
</dbReference>
<proteinExistence type="predicted"/>
<dbReference type="PANTHER" id="PTHR22572">
    <property type="entry name" value="SUGAR-1-PHOSPHATE GUANYL TRANSFERASE"/>
    <property type="match status" value="1"/>
</dbReference>
<dbReference type="RefSeq" id="WP_046357557.1">
    <property type="nucleotide sequence ID" value="NZ_AUXW01000172.1"/>
</dbReference>
<evidence type="ECO:0000259" key="1">
    <source>
        <dbReference type="Pfam" id="PF00483"/>
    </source>
</evidence>
<dbReference type="InterPro" id="IPR050486">
    <property type="entry name" value="Mannose-1P_guanyltransferase"/>
</dbReference>
<comment type="caution">
    <text evidence="2">The sequence shown here is derived from an EMBL/GenBank/DDBJ whole genome shotgun (WGS) entry which is preliminary data.</text>
</comment>
<name>A0A0F6A733_9GAMM</name>
<organism evidence="2 3">
    <name type="scientific">Pseudoalteromonas luteoviolacea S4054</name>
    <dbReference type="NCBI Taxonomy" id="1129367"/>
    <lineage>
        <taxon>Bacteria</taxon>
        <taxon>Pseudomonadati</taxon>
        <taxon>Pseudomonadota</taxon>
        <taxon>Gammaproteobacteria</taxon>
        <taxon>Alteromonadales</taxon>
        <taxon>Pseudoalteromonadaceae</taxon>
        <taxon>Pseudoalteromonas</taxon>
    </lineage>
</organism>
<dbReference type="Proteomes" id="UP000033434">
    <property type="component" value="Unassembled WGS sequence"/>
</dbReference>
<accession>A0A0F6A733</accession>
<dbReference type="AlphaFoldDB" id="A0A0F6A733"/>
<dbReference type="InterPro" id="IPR029044">
    <property type="entry name" value="Nucleotide-diphossugar_trans"/>
</dbReference>
<gene>
    <name evidence="2" type="ORF">N479_20345</name>
</gene>
<evidence type="ECO:0000313" key="3">
    <source>
        <dbReference type="Proteomes" id="UP000033434"/>
    </source>
</evidence>
<feature type="domain" description="Nucleotidyl transferase" evidence="1">
    <location>
        <begin position="2"/>
        <end position="232"/>
    </location>
</feature>
<dbReference type="PATRIC" id="fig|1129367.4.peg.4142"/>
<sequence>MKAILLAAGLGTRLRPITNSIPKCLVPINGRPLLDFWIEKLIKLGVDDILINTHYFSEQVERFVHQHPHKTKITLVKEQTLLGTGGTLIANEDFWKNDTTLVIHADNFCQDSLDSLLSAHKNRPSRCHATLLLFETTTPQQCGIVELTHDGVVQAFHEKESNPPSNLASGALFIFSEQVHKNWLSHFERDKFYEISVDFIPLMIDKLYTYKTSDIYIDIGTPTAYQNLQSKIN</sequence>
<dbReference type="InterPro" id="IPR005835">
    <property type="entry name" value="NTP_transferase_dom"/>
</dbReference>
<dbReference type="EMBL" id="AUXW01000172">
    <property type="protein sequence ID" value="KKE81970.1"/>
    <property type="molecule type" value="Genomic_DNA"/>
</dbReference>
<dbReference type="CDD" id="cd04181">
    <property type="entry name" value="NTP_transferase"/>
    <property type="match status" value="1"/>
</dbReference>